<dbReference type="InterPro" id="IPR050396">
    <property type="entry name" value="Glycosyltr_51/Transpeptidase"/>
</dbReference>
<evidence type="ECO:0000256" key="10">
    <source>
        <dbReference type="ARBA" id="ARBA00022676"/>
    </source>
</evidence>
<evidence type="ECO:0000256" key="6">
    <source>
        <dbReference type="ARBA" id="ARBA00018637"/>
    </source>
</evidence>
<keyword evidence="32" id="KW-1185">Reference proteome</keyword>
<evidence type="ECO:0000256" key="24">
    <source>
        <dbReference type="PIRNR" id="PIRNR002799"/>
    </source>
</evidence>
<evidence type="ECO:0000256" key="14">
    <source>
        <dbReference type="ARBA" id="ARBA00022984"/>
    </source>
</evidence>
<dbReference type="NCBIfam" id="TIGR02071">
    <property type="entry name" value="PBP_1b"/>
    <property type="match status" value="1"/>
</dbReference>
<keyword evidence="15 27" id="KW-0472">Membrane</keyword>
<evidence type="ECO:0000256" key="15">
    <source>
        <dbReference type="ARBA" id="ARBA00023136"/>
    </source>
</evidence>
<dbReference type="SUPFAM" id="SSF56601">
    <property type="entry name" value="beta-lactamase/transpeptidase-like"/>
    <property type="match status" value="1"/>
</dbReference>
<evidence type="ECO:0000313" key="32">
    <source>
        <dbReference type="Proteomes" id="UP000190162"/>
    </source>
</evidence>
<comment type="pathway">
    <text evidence="3 24">Cell wall biogenesis; peptidoglycan biosynthesis.</text>
</comment>
<feature type="compositionally biased region" description="Basic residues" evidence="26">
    <location>
        <begin position="1"/>
        <end position="18"/>
    </location>
</feature>
<evidence type="ECO:0000313" key="31">
    <source>
        <dbReference type="EMBL" id="SKA45489.1"/>
    </source>
</evidence>
<evidence type="ECO:0000256" key="19">
    <source>
        <dbReference type="ARBA" id="ARBA00032454"/>
    </source>
</evidence>
<dbReference type="Proteomes" id="UP000190162">
    <property type="component" value="Unassembled WGS sequence"/>
</dbReference>
<comment type="similarity">
    <text evidence="5 24">In the N-terminal section; belongs to the glycosyltransferase 51 family.</text>
</comment>
<evidence type="ECO:0000256" key="27">
    <source>
        <dbReference type="SAM" id="Phobius"/>
    </source>
</evidence>
<evidence type="ECO:0000256" key="22">
    <source>
        <dbReference type="ARBA" id="ARBA00060592"/>
    </source>
</evidence>
<comment type="function">
    <text evidence="1 24">Cell wall formation. Synthesis of cross-linked peptidoglycan from the lipid intermediates. The enzyme has a penicillin-insensitive transglycosylase N-terminal domain (formation of linear glycan strands) and a penicillin-sensitive transpeptidase C-terminal domain (cross-linking of the peptide subunits).</text>
</comment>
<dbReference type="GO" id="GO:0009002">
    <property type="term" value="F:serine-type D-Ala-D-Ala carboxypeptidase activity"/>
    <property type="evidence" value="ECO:0007669"/>
    <property type="project" value="UniProtKB-EC"/>
</dbReference>
<keyword evidence="17" id="KW-0511">Multifunctional enzyme</keyword>
<dbReference type="AlphaFoldDB" id="A0A1T4TZ15"/>
<evidence type="ECO:0000256" key="12">
    <source>
        <dbReference type="ARBA" id="ARBA00022801"/>
    </source>
</evidence>
<dbReference type="PIRSF" id="PIRSF002799">
    <property type="entry name" value="PBP_1b"/>
    <property type="match status" value="1"/>
</dbReference>
<keyword evidence="13 24" id="KW-0133">Cell shape</keyword>
<dbReference type="GO" id="GO:0030288">
    <property type="term" value="C:outer membrane-bounded periplasmic space"/>
    <property type="evidence" value="ECO:0007669"/>
    <property type="project" value="TreeGrafter"/>
</dbReference>
<evidence type="ECO:0000256" key="8">
    <source>
        <dbReference type="ARBA" id="ARBA00022645"/>
    </source>
</evidence>
<feature type="active site" description="Proton donor; for transglycosylase activity" evidence="25">
    <location>
        <position position="200"/>
    </location>
</feature>
<evidence type="ECO:0000256" key="5">
    <source>
        <dbReference type="ARBA" id="ARBA00007739"/>
    </source>
</evidence>
<keyword evidence="7" id="KW-1003">Cell membrane</keyword>
<name>A0A1T4TZ15_9GAMM</name>
<dbReference type="InterPro" id="IPR001264">
    <property type="entry name" value="Glyco_trans_51"/>
</dbReference>
<keyword evidence="27" id="KW-0812">Transmembrane</keyword>
<dbReference type="Pfam" id="PF00912">
    <property type="entry name" value="Transgly"/>
    <property type="match status" value="1"/>
</dbReference>
<evidence type="ECO:0000256" key="16">
    <source>
        <dbReference type="ARBA" id="ARBA00023251"/>
    </source>
</evidence>
<evidence type="ECO:0000256" key="3">
    <source>
        <dbReference type="ARBA" id="ARBA00004752"/>
    </source>
</evidence>
<evidence type="ECO:0000256" key="17">
    <source>
        <dbReference type="ARBA" id="ARBA00023268"/>
    </source>
</evidence>
<dbReference type="NCBIfam" id="TIGR02074">
    <property type="entry name" value="PBP_1a_fam"/>
    <property type="match status" value="1"/>
</dbReference>
<evidence type="ECO:0000256" key="25">
    <source>
        <dbReference type="PIRSR" id="PIRSR002799-1"/>
    </source>
</evidence>
<dbReference type="PANTHER" id="PTHR32282:SF11">
    <property type="entry name" value="PENICILLIN-BINDING PROTEIN 1B"/>
    <property type="match status" value="1"/>
</dbReference>
<dbReference type="InterPro" id="IPR012338">
    <property type="entry name" value="Beta-lactam/transpept-like"/>
</dbReference>
<evidence type="ECO:0000256" key="11">
    <source>
        <dbReference type="ARBA" id="ARBA00022679"/>
    </source>
</evidence>
<dbReference type="Pfam" id="PF14814">
    <property type="entry name" value="UB2H"/>
    <property type="match status" value="1"/>
</dbReference>
<dbReference type="GO" id="GO:0046677">
    <property type="term" value="P:response to antibiotic"/>
    <property type="evidence" value="ECO:0007669"/>
    <property type="project" value="UniProtKB-UniRule"/>
</dbReference>
<accession>A0A1T4TZ15</accession>
<dbReference type="EMBL" id="FUXU01000003">
    <property type="protein sequence ID" value="SKA45489.1"/>
    <property type="molecule type" value="Genomic_DNA"/>
</dbReference>
<comment type="similarity">
    <text evidence="4 24">In the C-terminal section; belongs to the transpeptidase family.</text>
</comment>
<keyword evidence="9" id="KW-0645">Protease</keyword>
<dbReference type="GO" id="GO:0008360">
    <property type="term" value="P:regulation of cell shape"/>
    <property type="evidence" value="ECO:0007669"/>
    <property type="project" value="UniProtKB-UniRule"/>
</dbReference>
<dbReference type="SUPFAM" id="SSF53955">
    <property type="entry name" value="Lysozyme-like"/>
    <property type="match status" value="1"/>
</dbReference>
<dbReference type="InterPro" id="IPR023346">
    <property type="entry name" value="Lysozyme-like_dom_sf"/>
</dbReference>
<keyword evidence="14 24" id="KW-0573">Peptidoglycan synthesis</keyword>
<dbReference type="Pfam" id="PF00905">
    <property type="entry name" value="Transpeptidase"/>
    <property type="match status" value="1"/>
</dbReference>
<keyword evidence="8" id="KW-0121">Carboxypeptidase</keyword>
<comment type="catalytic activity">
    <reaction evidence="21">
        <text>[GlcNAc-(1-&gt;4)-Mur2Ac(oyl-L-Ala-gamma-D-Glu-L-Lys-D-Ala-D-Ala)](n)-di-trans,octa-cis-undecaprenyl diphosphate + beta-D-GlcNAc-(1-&gt;4)-Mur2Ac(oyl-L-Ala-gamma-D-Glu-L-Lys-D-Ala-D-Ala)-di-trans,octa-cis-undecaprenyl diphosphate = [GlcNAc-(1-&gt;4)-Mur2Ac(oyl-L-Ala-gamma-D-Glu-L-Lys-D-Ala-D-Ala)](n+1)-di-trans,octa-cis-undecaprenyl diphosphate + di-trans,octa-cis-undecaprenyl diphosphate + H(+)</text>
        <dbReference type="Rhea" id="RHEA:23708"/>
        <dbReference type="Rhea" id="RHEA-COMP:9602"/>
        <dbReference type="Rhea" id="RHEA-COMP:9603"/>
        <dbReference type="ChEBI" id="CHEBI:15378"/>
        <dbReference type="ChEBI" id="CHEBI:58405"/>
        <dbReference type="ChEBI" id="CHEBI:60033"/>
        <dbReference type="ChEBI" id="CHEBI:78435"/>
        <dbReference type="EC" id="2.4.99.28"/>
    </reaction>
</comment>
<dbReference type="InterPro" id="IPR011813">
    <property type="entry name" value="PBP_1b"/>
</dbReference>
<gene>
    <name evidence="31" type="ORF">SAMN02745132_00325</name>
</gene>
<evidence type="ECO:0000256" key="13">
    <source>
        <dbReference type="ARBA" id="ARBA00022960"/>
    </source>
</evidence>
<keyword evidence="18 24" id="KW-0961">Cell wall biogenesis/degradation</keyword>
<dbReference type="Gene3D" id="1.10.3810.10">
    <property type="entry name" value="Biosynthetic peptidoglycan transglycosylase-like"/>
    <property type="match status" value="1"/>
</dbReference>
<dbReference type="GO" id="GO:0008658">
    <property type="term" value="F:penicillin binding"/>
    <property type="evidence" value="ECO:0007669"/>
    <property type="project" value="UniProtKB-UniRule"/>
</dbReference>
<proteinExistence type="inferred from homology"/>
<protein>
    <recommendedName>
        <fullName evidence="6 23">Penicillin-binding protein 1B</fullName>
        <shortName evidence="24">PBP-1b</shortName>
        <shortName evidence="24">PBP1b</shortName>
    </recommendedName>
    <alternativeName>
        <fullName evidence="19 24">Murein polymerase</fullName>
    </alternativeName>
</protein>
<dbReference type="GO" id="GO:0006508">
    <property type="term" value="P:proteolysis"/>
    <property type="evidence" value="ECO:0007669"/>
    <property type="project" value="UniProtKB-KW"/>
</dbReference>
<dbReference type="GO" id="GO:0071555">
    <property type="term" value="P:cell wall organization"/>
    <property type="evidence" value="ECO:0007669"/>
    <property type="project" value="UniProtKB-UniRule"/>
</dbReference>
<dbReference type="PANTHER" id="PTHR32282">
    <property type="entry name" value="BINDING PROTEIN TRANSPEPTIDASE, PUTATIVE-RELATED"/>
    <property type="match status" value="1"/>
</dbReference>
<evidence type="ECO:0000259" key="29">
    <source>
        <dbReference type="Pfam" id="PF00912"/>
    </source>
</evidence>
<dbReference type="InterPro" id="IPR028166">
    <property type="entry name" value="UB2H"/>
</dbReference>
<feature type="domain" description="Penicillin-binding protein transpeptidase" evidence="28">
    <location>
        <begin position="439"/>
        <end position="676"/>
    </location>
</feature>
<sequence>MTKQTPKKRPASKKKTSTTKKPTASRGWTKKLLSLGFKLTLVGLAALAILGIYLDGKIRDRFDGQIWQLPAVVYGRILHLAPGDEVTIDELKRELDLLNYNKVRTPSRPGEYSSSSSRVELIRRSFEFEDGPQPAKHVMVTFSSEGVKAIKQLDDGKQRGYLRIEPKLLGMMESNTDEQRLFLPRERFPEFLVDALLTTEDRNFYHHDGVSPLAIARALIVNIKAGRTVQGGSTLTQQLAKNLFLTRDRTLWRKVQEAYIAIILDYRYSKDRLLEAYLNEVYLGQTKGQAVHGFPLGARLYFGRPIEELRIDQLAMLVGMVKGPSYYNPWRYPERAQVRRDLVLKMMMENGIITSGQYAQAAGRSLDVQTSPNLNSRQPAYFEQLTMEIRERVGNQFDPESGLRVFTTLDSLSQSLIEKTVVKKVGELKSVAGKKLEAAVVIADRQSGEIRAMVGGSRPGYAGFNRALNGRRQIGSLAKPAVYLAALSEPNQYNLGSPLDDKPVVLKGDKGSEWRPRNYDRKFRGEVPLLRALANSYNIPTVNLGLALGLDKVIDTFDQLGVDPDQITRVPSLLLGAFTLTPMEVTQMYQTLGSGGRQAELTALRAVVTRQGQVLYRNWPKSSQTVSEQASWLTLYAMKQAVKDGTARYLNSSFAWASLAGKTGTTDNNRDSWYVGIDGREVVTIWLGRDDNKPMKLTGSSGALRVYADYIKARQPERLILSWPSQLTSVPYRVHDGQFVTDCVSESKIPMWDPKGSWRKRCEKSDPIGWFSGLFN</sequence>
<dbReference type="FunFam" id="1.10.3810.10:FF:000002">
    <property type="entry name" value="Penicillin-binding protein 1B"/>
    <property type="match status" value="1"/>
</dbReference>
<evidence type="ECO:0000256" key="7">
    <source>
        <dbReference type="ARBA" id="ARBA00022475"/>
    </source>
</evidence>
<comment type="pathway">
    <text evidence="22">Glycan biosynthesis.</text>
</comment>
<dbReference type="Gene3D" id="3.30.2060.10">
    <property type="entry name" value="Penicillin-binding protein 1b domain"/>
    <property type="match status" value="1"/>
</dbReference>
<comment type="catalytic activity">
    <reaction evidence="20">
        <text>Preferential cleavage: (Ac)2-L-Lys-D-Ala-|-D-Ala. Also transpeptidation of peptidyl-alanyl moieties that are N-acyl substituents of D-alanine.</text>
        <dbReference type="EC" id="3.4.16.4"/>
    </reaction>
</comment>
<keyword evidence="16" id="KW-0046">Antibiotic resistance</keyword>
<evidence type="ECO:0000256" key="23">
    <source>
        <dbReference type="NCBIfam" id="TIGR02071"/>
    </source>
</evidence>
<organism evidence="31 32">
    <name type="scientific">Enterovibrio nigricans DSM 22720</name>
    <dbReference type="NCBI Taxonomy" id="1121868"/>
    <lineage>
        <taxon>Bacteria</taxon>
        <taxon>Pseudomonadati</taxon>
        <taxon>Pseudomonadota</taxon>
        <taxon>Gammaproteobacteria</taxon>
        <taxon>Vibrionales</taxon>
        <taxon>Vibrionaceae</taxon>
        <taxon>Enterovibrio</taxon>
    </lineage>
</organism>
<evidence type="ECO:0000256" key="18">
    <source>
        <dbReference type="ARBA" id="ARBA00023316"/>
    </source>
</evidence>
<evidence type="ECO:0000259" key="30">
    <source>
        <dbReference type="Pfam" id="PF14814"/>
    </source>
</evidence>
<dbReference type="GO" id="GO:0008955">
    <property type="term" value="F:peptidoglycan glycosyltransferase activity"/>
    <property type="evidence" value="ECO:0007669"/>
    <property type="project" value="UniProtKB-UniRule"/>
</dbReference>
<reference evidence="32" key="1">
    <citation type="submission" date="2017-02" db="EMBL/GenBank/DDBJ databases">
        <authorList>
            <person name="Varghese N."/>
            <person name="Submissions S."/>
        </authorList>
    </citation>
    <scope>NUCLEOTIDE SEQUENCE [LARGE SCALE GENOMIC DNA]</scope>
    <source>
        <strain evidence="32">DSM 22720</strain>
    </source>
</reference>
<dbReference type="RefSeq" id="WP_078750880.1">
    <property type="nucleotide sequence ID" value="NZ_FUXU01000003.1"/>
</dbReference>
<dbReference type="InterPro" id="IPR001460">
    <property type="entry name" value="PCN-bd_Tpept"/>
</dbReference>
<keyword evidence="11 24" id="KW-0808">Transferase</keyword>
<dbReference type="GO" id="GO:0009274">
    <property type="term" value="C:peptidoglycan-based cell wall"/>
    <property type="evidence" value="ECO:0007669"/>
    <property type="project" value="UniProtKB-UniRule"/>
</dbReference>
<feature type="region of interest" description="Disordered" evidence="26">
    <location>
        <begin position="1"/>
        <end position="24"/>
    </location>
</feature>
<dbReference type="Gene3D" id="3.40.710.10">
    <property type="entry name" value="DD-peptidase/beta-lactamase superfamily"/>
    <property type="match status" value="1"/>
</dbReference>
<evidence type="ECO:0000256" key="1">
    <source>
        <dbReference type="ARBA" id="ARBA00002624"/>
    </source>
</evidence>
<dbReference type="GO" id="GO:0005886">
    <property type="term" value="C:plasma membrane"/>
    <property type="evidence" value="ECO:0007669"/>
    <property type="project" value="UniProtKB-SubCell"/>
</dbReference>
<dbReference type="OrthoDB" id="9766909at2"/>
<evidence type="ECO:0000259" key="28">
    <source>
        <dbReference type="Pfam" id="PF00905"/>
    </source>
</evidence>
<dbReference type="UniPathway" id="UPA00219"/>
<evidence type="ECO:0000256" key="9">
    <source>
        <dbReference type="ARBA" id="ARBA00022670"/>
    </source>
</evidence>
<dbReference type="Gene3D" id="1.20.5.100">
    <property type="entry name" value="Cytochrome c1, transmembrane anchor, C-terminal"/>
    <property type="match status" value="1"/>
</dbReference>
<dbReference type="InterPro" id="IPR036950">
    <property type="entry name" value="PBP_transglycosylase"/>
</dbReference>
<keyword evidence="10 24" id="KW-0328">Glycosyltransferase</keyword>
<comment type="subcellular location">
    <subcellularLocation>
        <location evidence="2">Cell membrane</location>
    </subcellularLocation>
</comment>
<feature type="active site" description="Acyl-ester intermediate; for transpeptidase activity" evidence="25">
    <location>
        <position position="476"/>
    </location>
</feature>
<evidence type="ECO:0000256" key="20">
    <source>
        <dbReference type="ARBA" id="ARBA00034000"/>
    </source>
</evidence>
<keyword evidence="12" id="KW-0378">Hydrolase</keyword>
<evidence type="ECO:0000256" key="2">
    <source>
        <dbReference type="ARBA" id="ARBA00004236"/>
    </source>
</evidence>
<evidence type="ECO:0000256" key="21">
    <source>
        <dbReference type="ARBA" id="ARBA00049902"/>
    </source>
</evidence>
<feature type="domain" description="Bifunctional transglycosylase second" evidence="30">
    <location>
        <begin position="80"/>
        <end position="163"/>
    </location>
</feature>
<keyword evidence="27" id="KW-1133">Transmembrane helix</keyword>
<feature type="transmembrane region" description="Helical" evidence="27">
    <location>
        <begin position="35"/>
        <end position="54"/>
    </location>
</feature>
<feature type="domain" description="Glycosyl transferase family 51" evidence="29">
    <location>
        <begin position="175"/>
        <end position="347"/>
    </location>
</feature>
<dbReference type="GO" id="GO:0009252">
    <property type="term" value="P:peptidoglycan biosynthetic process"/>
    <property type="evidence" value="ECO:0007669"/>
    <property type="project" value="UniProtKB-UniRule"/>
</dbReference>
<evidence type="ECO:0000256" key="26">
    <source>
        <dbReference type="SAM" id="MobiDB-lite"/>
    </source>
</evidence>
<evidence type="ECO:0000256" key="4">
    <source>
        <dbReference type="ARBA" id="ARBA00007090"/>
    </source>
</evidence>